<evidence type="ECO:0000256" key="7">
    <source>
        <dbReference type="SAM" id="Phobius"/>
    </source>
</evidence>
<feature type="transmembrane region" description="Helical" evidence="7">
    <location>
        <begin position="20"/>
        <end position="39"/>
    </location>
</feature>
<keyword evidence="4 7" id="KW-0812">Transmembrane</keyword>
<comment type="subcellular location">
    <subcellularLocation>
        <location evidence="1">Cell membrane</location>
        <topology evidence="1">Multi-pass membrane protein</topology>
    </subcellularLocation>
</comment>
<dbReference type="STRING" id="394264.SAMN04488040_0194"/>
<accession>A0A1I6PJ76</accession>
<proteinExistence type="inferred from homology"/>
<dbReference type="AlphaFoldDB" id="A0A1I6PJ76"/>
<evidence type="ECO:0000313" key="9">
    <source>
        <dbReference type="Proteomes" id="UP000199239"/>
    </source>
</evidence>
<name>A0A1I6PJ76_9RHOB</name>
<keyword evidence="9" id="KW-1185">Reference proteome</keyword>
<dbReference type="GO" id="GO:0005886">
    <property type="term" value="C:plasma membrane"/>
    <property type="evidence" value="ECO:0007669"/>
    <property type="project" value="UniProtKB-SubCell"/>
</dbReference>
<keyword evidence="3" id="KW-1003">Cell membrane</keyword>
<evidence type="ECO:0000256" key="1">
    <source>
        <dbReference type="ARBA" id="ARBA00004651"/>
    </source>
</evidence>
<feature type="transmembrane region" description="Helical" evidence="7">
    <location>
        <begin position="152"/>
        <end position="171"/>
    </location>
</feature>
<dbReference type="OrthoDB" id="121744at2"/>
<dbReference type="PANTHER" id="PTHR33452:SF1">
    <property type="entry name" value="INNER MEMBRANE PROTEIN YPHA-RELATED"/>
    <property type="match status" value="1"/>
</dbReference>
<organism evidence="8 9">
    <name type="scientific">Sulfitobacter marinus</name>
    <dbReference type="NCBI Taxonomy" id="394264"/>
    <lineage>
        <taxon>Bacteria</taxon>
        <taxon>Pseudomonadati</taxon>
        <taxon>Pseudomonadota</taxon>
        <taxon>Alphaproteobacteria</taxon>
        <taxon>Rhodobacterales</taxon>
        <taxon>Roseobacteraceae</taxon>
        <taxon>Sulfitobacter</taxon>
    </lineage>
</organism>
<dbReference type="InterPro" id="IPR032808">
    <property type="entry name" value="DoxX"/>
</dbReference>
<sequence length="180" mass="19559">MQQLLDRYDRIAATLSRQDWLLATLARLVFAAVLAVYFLNSGVTKLGDGPLGVLNPSAGAYIQIFPRAFANAGYDSTALGLFHHAIVIAGTSAEFLLPVLILMGLFTRLAALGMIGFVLLQSATDIIGHGQYDALGRWFDHIPDAAIMDQRALWLLLLITLLVKGAGPLSLDKLLLMLRR</sequence>
<evidence type="ECO:0000313" key="8">
    <source>
        <dbReference type="EMBL" id="SFS40282.1"/>
    </source>
</evidence>
<keyword evidence="6 7" id="KW-0472">Membrane</keyword>
<feature type="transmembrane region" description="Helical" evidence="7">
    <location>
        <begin position="81"/>
        <end position="102"/>
    </location>
</feature>
<evidence type="ECO:0000256" key="3">
    <source>
        <dbReference type="ARBA" id="ARBA00022475"/>
    </source>
</evidence>
<gene>
    <name evidence="8" type="ORF">SAMN04488040_0194</name>
</gene>
<dbReference type="PANTHER" id="PTHR33452">
    <property type="entry name" value="OXIDOREDUCTASE CATD-RELATED"/>
    <property type="match status" value="1"/>
</dbReference>
<reference evidence="9" key="1">
    <citation type="submission" date="2016-10" db="EMBL/GenBank/DDBJ databases">
        <authorList>
            <person name="Varghese N."/>
            <person name="Submissions S."/>
        </authorList>
    </citation>
    <scope>NUCLEOTIDE SEQUENCE [LARGE SCALE GENOMIC DNA]</scope>
    <source>
        <strain evidence="9">DSM 23422</strain>
    </source>
</reference>
<dbReference type="Proteomes" id="UP000199239">
    <property type="component" value="Unassembled WGS sequence"/>
</dbReference>
<protein>
    <submittedName>
        <fullName evidence="8">Putative oxidoreductase</fullName>
    </submittedName>
</protein>
<evidence type="ECO:0000256" key="2">
    <source>
        <dbReference type="ARBA" id="ARBA00006679"/>
    </source>
</evidence>
<feature type="transmembrane region" description="Helical" evidence="7">
    <location>
        <begin position="109"/>
        <end position="132"/>
    </location>
</feature>
<dbReference type="InterPro" id="IPR051907">
    <property type="entry name" value="DoxX-like_oxidoreductase"/>
</dbReference>
<dbReference type="RefSeq" id="WP_093914495.1">
    <property type="nucleotide sequence ID" value="NZ_FPAJ01000001.1"/>
</dbReference>
<comment type="similarity">
    <text evidence="2">Belongs to the DoxX family.</text>
</comment>
<evidence type="ECO:0000256" key="4">
    <source>
        <dbReference type="ARBA" id="ARBA00022692"/>
    </source>
</evidence>
<dbReference type="EMBL" id="FPAJ01000001">
    <property type="protein sequence ID" value="SFS40282.1"/>
    <property type="molecule type" value="Genomic_DNA"/>
</dbReference>
<evidence type="ECO:0000256" key="6">
    <source>
        <dbReference type="ARBA" id="ARBA00023136"/>
    </source>
</evidence>
<dbReference type="Pfam" id="PF07681">
    <property type="entry name" value="DoxX"/>
    <property type="match status" value="1"/>
</dbReference>
<keyword evidence="5 7" id="KW-1133">Transmembrane helix</keyword>
<evidence type="ECO:0000256" key="5">
    <source>
        <dbReference type="ARBA" id="ARBA00022989"/>
    </source>
</evidence>